<feature type="compositionally biased region" description="Acidic residues" evidence="9">
    <location>
        <begin position="277"/>
        <end position="286"/>
    </location>
</feature>
<dbReference type="Pfam" id="PF00628">
    <property type="entry name" value="PHD"/>
    <property type="match status" value="1"/>
</dbReference>
<evidence type="ECO:0000256" key="5">
    <source>
        <dbReference type="ARBA" id="ARBA00023015"/>
    </source>
</evidence>
<dbReference type="SMART" id="SM00249">
    <property type="entry name" value="PHD"/>
    <property type="match status" value="1"/>
</dbReference>
<evidence type="ECO:0000256" key="8">
    <source>
        <dbReference type="PROSITE-ProRule" id="PRU00146"/>
    </source>
</evidence>
<comment type="subcellular location">
    <subcellularLocation>
        <location evidence="1">Nucleus</location>
    </subcellularLocation>
</comment>
<feature type="domain" description="TFIIS central" evidence="11">
    <location>
        <begin position="1258"/>
        <end position="1378"/>
    </location>
</feature>
<feature type="compositionally biased region" description="Acidic residues" evidence="9">
    <location>
        <begin position="882"/>
        <end position="901"/>
    </location>
</feature>
<evidence type="ECO:0000256" key="2">
    <source>
        <dbReference type="ARBA" id="ARBA00022723"/>
    </source>
</evidence>
<feature type="compositionally biased region" description="Basic residues" evidence="9">
    <location>
        <begin position="1536"/>
        <end position="1548"/>
    </location>
</feature>
<dbReference type="InterPro" id="IPR019787">
    <property type="entry name" value="Znf_PHD-finger"/>
</dbReference>
<dbReference type="InterPro" id="IPR001965">
    <property type="entry name" value="Znf_PHD"/>
</dbReference>
<evidence type="ECO:0000259" key="11">
    <source>
        <dbReference type="PROSITE" id="PS51321"/>
    </source>
</evidence>
<dbReference type="SMART" id="SM00510">
    <property type="entry name" value="TFS2M"/>
    <property type="match status" value="1"/>
</dbReference>
<gene>
    <name evidence="12" type="ORF">HICCMSTLAB_LOCUS8284</name>
</gene>
<dbReference type="InterPro" id="IPR011011">
    <property type="entry name" value="Znf_FYVE_PHD"/>
</dbReference>
<evidence type="ECO:0000256" key="1">
    <source>
        <dbReference type="ARBA" id="ARBA00004123"/>
    </source>
</evidence>
<keyword evidence="7" id="KW-0539">Nucleus</keyword>
<evidence type="ECO:0000256" key="7">
    <source>
        <dbReference type="ARBA" id="ARBA00023242"/>
    </source>
</evidence>
<dbReference type="InterPro" id="IPR012921">
    <property type="entry name" value="SPOC_C"/>
</dbReference>
<dbReference type="PROSITE" id="PS51321">
    <property type="entry name" value="TFIIS_CENTRAL"/>
    <property type="match status" value="1"/>
</dbReference>
<sequence length="2213" mass="246977">YFTMSSTYIIEPHENEKDSKKDDNFIIVINDDGTMAVDQETLQNLLINKSNANVSVVRVGQTENDGNLTFTVDPSNFEHSDSPITAPSNIDTNLDDPFMAMDPEQLEKLETALQSEEAKQILGENVAAMLDMLTVEEHQNSIRYAVELDHCYTSRSSPLDPEPLDPLPIVNSPENDNTGMINLTMHHQSQSTVFTAIENSTQMTASPVKSIIKTKQPVGRPRKTPISNSQIPNAPKSSNSNVLRNLTTLQLENRKSTTVNQEEENKTNDLSSSTESSDSETSDNDSDFGPRGPRRSGVRARGGRRGLTTRGGSMSATRRRGASKRMDIDQTRKHDSEMAAVVNTMKHSEKSAADDYLSESQLKKQIKINPNQKKEEGSLTHQSSDELLVVPENNLQTTNQAKANLINANMIKGDMILTKPGQLKNQKVYFIKKKVIDKPEDMKSTFTIASKDLNKSANQIQTKLITSQHGKLMAVTPKSIVNNSPQVIQSDADINTIVLPSTQSPAYTQLVQKQLIKSSPVTSSIKIKPTIEVKKDKKKLEGSYEPCPKLEEPLKTISDVKPSDGVKKQIKKDLRKSLGTSVSSLEPALFSTPDIIRRVGSNNESKGHDSNVSFSSGTSISNASGSTLTSSTVVSSDVPFKSNIETLNPEVSAETNNLLSQSLINSDVSTIMFDSDSLEEKSISKLPVTDDLSLDPASQTVINEEIRKSDDSVQNIVSDQNGMEETEHLLATLEMEASKHEEELLAEALLLQEQLDVDLTDTATLDESTNVVPDSLLGTTSFNTEKLSAITTQSFLDETVERVTNIDNLADSHEAEQLKKKNIKEPPSQIFRGGRIITLPPIEAPATRSKKLQVKFESSSKPDDEKKSDKVKKQITQANQIEDMESEIEDDDEEENSDSEDDPNRLWCICKQPHNNRFMICCDVCEDWFHGKCVNVTKTTGKQMEEKGLEWVCPNCTKKKLVQPASTITKSLTIKSPKTESHTQISNTETSLTQSSDGQVEVALNVKQNALSNLAVTQCVVCKKEARSSSIYCSDACILTHAEETSVKDKQVVQSVSSKLKLSLSDTSKSNSEARVIVFEKKTGTVLTGVDAPMASNLKAWLKEHPTFEVARSSNLNILQIGDKMVSAIQTSSPGKMVKPNQQQSKTVQPKMVFTKVVGSKQTVLTSNNKKVTVISNLQNANIISKSGQIKQILVSSNKSQPILKQTTLKNVVNQNKTLPIVIKQTPVKKQEPKCSTPPAKTPQKSLNLKKSEPEPTIRLNVRKTLTELLSTRIKETDDLRLSKEEIENLALKIELEMYKYFRDTGAKYKAKYRSLLFNIKDSKNLTLFRKIADKSLTPDAVVKLSPEEMASQELAEWREKETQHQLEMIKKNELDLMAQAKSIVVKTHKGEQIIENDGGIEAVDPKTPVQDIVTVLNNVDNTSLDTLDEKEDTLSSSFEDVKKIKRNDDKQTKSKDREKEKDGHRSRKNKEHDKDSKKETSSSKRKHRSKDRNRDRRRSKDEKRDKERSRERDRDKDKDKDKNKNKSKDKDRSRKSSKSRSSSHSKSSHKEKQYKDKEKKRNELVDDSKRDESKKKETSPVQTGKLTEDRLWRHVEEETTANTLDGNDSDVSDREPSSTVNLESVDMNDELEKEKDTIIESKSIVIAKDSTKNVSQTVWRGFINMIDVAKFFITAQEVSGQAKELMEDLPDTFEVVGRISHETVWDYISKMKKTGSKEIVIIRFTAANDEEKIPYITLYSYLNSRSRLGVVGNVSKNIKDFYIMPFSSQSQLPPVLFPLNGVGLEEQRPHLLLGIIVQNKRKRLSHNTLSIPLLPKVPKKDSDRSYTPPPVNIATDKLVNSTDVIGEKSTTNQLTVNSFNKTHVGVSRKIIDSATISKIVPELSDKIDLTSSEKPLLEKDDDDEPYSPGDIDDDIDDNLLSPSKNSNELQRKMDEINRQIEEQKQQIQSISSSFLGESVPTLPGLGLDPSDNDLNEAYSPTDVRSFTPPPQGISKFTQPILDKVSNITIPPNLQEILANVKRQECSKFDPYLPSKPSASFLTSINSLNYQKEKTYTPTAVTKESKSTLRSLSDFDLIKKAEEELAAVTPAPIMPVPNMQTLNSVQPFEIANSEFSTSSIDSSESTYPPKLTESVQMSRISEQPKPPGLEDEELPTFPSVTPPTSDAYTLTLQKGVSQSGIMSMKRKVNDDDSPLSHIKTPRVKSRWSQETSD</sequence>
<dbReference type="Pfam" id="PF07533">
    <property type="entry name" value="BRK"/>
    <property type="match status" value="1"/>
</dbReference>
<evidence type="ECO:0000259" key="10">
    <source>
        <dbReference type="PROSITE" id="PS50016"/>
    </source>
</evidence>
<dbReference type="InterPro" id="IPR037259">
    <property type="entry name" value="BRK_sf"/>
</dbReference>
<dbReference type="GO" id="GO:0005634">
    <property type="term" value="C:nucleus"/>
    <property type="evidence" value="ECO:0007669"/>
    <property type="project" value="UniProtKB-SubCell"/>
</dbReference>
<evidence type="ECO:0000313" key="12">
    <source>
        <dbReference type="EMBL" id="CAG5096587.1"/>
    </source>
</evidence>
<feature type="compositionally biased region" description="Basic and acidic residues" evidence="9">
    <location>
        <begin position="1493"/>
        <end position="1535"/>
    </location>
</feature>
<dbReference type="SMART" id="SM00592">
    <property type="entry name" value="BRK"/>
    <property type="match status" value="1"/>
</dbReference>
<feature type="compositionally biased region" description="Basic residues" evidence="9">
    <location>
        <begin position="292"/>
        <end position="304"/>
    </location>
</feature>
<dbReference type="InterPro" id="IPR013083">
    <property type="entry name" value="Znf_RING/FYVE/PHD"/>
</dbReference>
<keyword evidence="2" id="KW-0479">Metal-binding</keyword>
<feature type="domain" description="PHD-type" evidence="10">
    <location>
        <begin position="905"/>
        <end position="959"/>
    </location>
</feature>
<feature type="region of interest" description="Disordered" evidence="9">
    <location>
        <begin position="1443"/>
        <end position="1625"/>
    </location>
</feature>
<feature type="region of interest" description="Disordered" evidence="9">
    <location>
        <begin position="205"/>
        <end position="335"/>
    </location>
</feature>
<feature type="region of interest" description="Disordered" evidence="9">
    <location>
        <begin position="2115"/>
        <end position="2213"/>
    </location>
</feature>
<keyword evidence="6" id="KW-0804">Transcription</keyword>
<organism evidence="12 13">
    <name type="scientific">Cotesia congregata</name>
    <name type="common">Parasitoid wasp</name>
    <name type="synonym">Apanteles congregatus</name>
    <dbReference type="NCBI Taxonomy" id="51543"/>
    <lineage>
        <taxon>Eukaryota</taxon>
        <taxon>Metazoa</taxon>
        <taxon>Ecdysozoa</taxon>
        <taxon>Arthropoda</taxon>
        <taxon>Hexapoda</taxon>
        <taxon>Insecta</taxon>
        <taxon>Pterygota</taxon>
        <taxon>Neoptera</taxon>
        <taxon>Endopterygota</taxon>
        <taxon>Hymenoptera</taxon>
        <taxon>Apocrita</taxon>
        <taxon>Ichneumonoidea</taxon>
        <taxon>Braconidae</taxon>
        <taxon>Microgastrinae</taxon>
        <taxon>Cotesia</taxon>
    </lineage>
</organism>
<proteinExistence type="predicted"/>
<dbReference type="PANTHER" id="PTHR11477:SF51">
    <property type="entry name" value="PROTEIN PARTNER OF SNF, ISOFORM B"/>
    <property type="match status" value="1"/>
</dbReference>
<evidence type="ECO:0000256" key="4">
    <source>
        <dbReference type="ARBA" id="ARBA00022833"/>
    </source>
</evidence>
<dbReference type="Gene3D" id="3.40.5.120">
    <property type="match status" value="1"/>
</dbReference>
<dbReference type="SUPFAM" id="SSF46942">
    <property type="entry name" value="Elongation factor TFIIS domain 2"/>
    <property type="match status" value="1"/>
</dbReference>
<evidence type="ECO:0000256" key="3">
    <source>
        <dbReference type="ARBA" id="ARBA00022771"/>
    </source>
</evidence>
<dbReference type="CDD" id="cd21541">
    <property type="entry name" value="SPOC_PHF3-like"/>
    <property type="match status" value="1"/>
</dbReference>
<feature type="region of interest" description="Disordered" evidence="9">
    <location>
        <begin position="600"/>
        <end position="632"/>
    </location>
</feature>
<feature type="compositionally biased region" description="Polar residues" evidence="9">
    <location>
        <begin position="225"/>
        <end position="260"/>
    </location>
</feature>
<dbReference type="InterPro" id="IPR019786">
    <property type="entry name" value="Zinc_finger_PHD-type_CS"/>
</dbReference>
<feature type="compositionally biased region" description="Low complexity" evidence="9">
    <location>
        <begin position="2115"/>
        <end position="2126"/>
    </location>
</feature>
<dbReference type="CDD" id="cd15552">
    <property type="entry name" value="PHD_PHF3_like"/>
    <property type="match status" value="1"/>
</dbReference>
<dbReference type="PROSITE" id="PS50016">
    <property type="entry name" value="ZF_PHD_2"/>
    <property type="match status" value="1"/>
</dbReference>
<dbReference type="Proteomes" id="UP000786811">
    <property type="component" value="Unassembled WGS sequence"/>
</dbReference>
<evidence type="ECO:0000256" key="6">
    <source>
        <dbReference type="ARBA" id="ARBA00023163"/>
    </source>
</evidence>
<keyword evidence="3 8" id="KW-0863">Zinc-finger</keyword>
<feature type="compositionally biased region" description="Basic and acidic residues" evidence="9">
    <location>
        <begin position="858"/>
        <end position="872"/>
    </location>
</feature>
<name>A0A8J2MK28_COTCN</name>
<dbReference type="GO" id="GO:0008270">
    <property type="term" value="F:zinc ion binding"/>
    <property type="evidence" value="ECO:0007669"/>
    <property type="project" value="UniProtKB-KW"/>
</dbReference>
<keyword evidence="4" id="KW-0862">Zinc</keyword>
<dbReference type="Gene3D" id="3.30.40.10">
    <property type="entry name" value="Zinc/RING finger domain, C3HC4 (zinc finger)"/>
    <property type="match status" value="1"/>
</dbReference>
<feature type="compositionally biased region" description="Polar residues" evidence="9">
    <location>
        <begin position="2158"/>
        <end position="2181"/>
    </location>
</feature>
<dbReference type="InterPro" id="IPR036575">
    <property type="entry name" value="TFIIS_cen_dom_sf"/>
</dbReference>
<dbReference type="OrthoDB" id="1884872at2759"/>
<dbReference type="InterPro" id="IPR003618">
    <property type="entry name" value="TFIIS_cen_dom"/>
</dbReference>
<dbReference type="Pfam" id="PF07500">
    <property type="entry name" value="TFIIS_M"/>
    <property type="match status" value="1"/>
</dbReference>
<feature type="region of interest" description="Disordered" evidence="9">
    <location>
        <begin position="1892"/>
        <end position="1929"/>
    </location>
</feature>
<dbReference type="SUPFAM" id="SSF160481">
    <property type="entry name" value="BRK domain-like"/>
    <property type="match status" value="1"/>
</dbReference>
<keyword evidence="5" id="KW-0805">Transcription regulation</keyword>
<reference evidence="12" key="1">
    <citation type="submission" date="2021-04" db="EMBL/GenBank/DDBJ databases">
        <authorList>
            <person name="Chebbi M.A.C M."/>
        </authorList>
    </citation>
    <scope>NUCLEOTIDE SEQUENCE</scope>
</reference>
<evidence type="ECO:0000256" key="9">
    <source>
        <dbReference type="SAM" id="MobiDB-lite"/>
    </source>
</evidence>
<feature type="compositionally biased region" description="Basic and acidic residues" evidence="9">
    <location>
        <begin position="1587"/>
        <end position="1598"/>
    </location>
</feature>
<feature type="region of interest" description="Disordered" evidence="9">
    <location>
        <begin position="848"/>
        <end position="905"/>
    </location>
</feature>
<feature type="compositionally biased region" description="Basic and acidic residues" evidence="9">
    <location>
        <begin position="1549"/>
        <end position="1579"/>
    </location>
</feature>
<feature type="compositionally biased region" description="Basic and acidic residues" evidence="9">
    <location>
        <begin position="324"/>
        <end position="335"/>
    </location>
</feature>
<dbReference type="PANTHER" id="PTHR11477">
    <property type="entry name" value="TRANSCRIPTION FACTOR S-II ZINC FINGER DOMAIN-CONTAINING PROTEIN"/>
    <property type="match status" value="1"/>
</dbReference>
<dbReference type="GO" id="GO:0006351">
    <property type="term" value="P:DNA-templated transcription"/>
    <property type="evidence" value="ECO:0007669"/>
    <property type="project" value="InterPro"/>
</dbReference>
<dbReference type="EMBL" id="CAJNRD030001121">
    <property type="protein sequence ID" value="CAG5096587.1"/>
    <property type="molecule type" value="Genomic_DNA"/>
</dbReference>
<feature type="compositionally biased region" description="Low complexity" evidence="9">
    <location>
        <begin position="613"/>
        <end position="632"/>
    </location>
</feature>
<feature type="region of interest" description="Disordered" evidence="9">
    <location>
        <begin position="1228"/>
        <end position="1248"/>
    </location>
</feature>
<evidence type="ECO:0000313" key="13">
    <source>
        <dbReference type="Proteomes" id="UP000786811"/>
    </source>
</evidence>
<dbReference type="Gene3D" id="1.10.472.30">
    <property type="entry name" value="Transcription elongation factor S-II, central domain"/>
    <property type="match status" value="1"/>
</dbReference>
<protein>
    <submittedName>
        <fullName evidence="12">Similar to Dido1: Death-inducer obliterator 1 (Mus musculus)</fullName>
    </submittedName>
</protein>
<dbReference type="PROSITE" id="PS01359">
    <property type="entry name" value="ZF_PHD_1"/>
    <property type="match status" value="1"/>
</dbReference>
<feature type="compositionally biased region" description="Basic and acidic residues" evidence="9">
    <location>
        <begin position="1471"/>
        <end position="1483"/>
    </location>
</feature>
<dbReference type="InterPro" id="IPR006576">
    <property type="entry name" value="BRK_domain"/>
</dbReference>
<accession>A0A8J2MK28</accession>
<feature type="non-terminal residue" evidence="12">
    <location>
        <position position="1"/>
    </location>
</feature>
<feature type="compositionally biased region" description="Acidic residues" evidence="9">
    <location>
        <begin position="1900"/>
        <end position="1918"/>
    </location>
</feature>
<dbReference type="Pfam" id="PF07744">
    <property type="entry name" value="SPOC"/>
    <property type="match status" value="1"/>
</dbReference>
<comment type="caution">
    <text evidence="12">The sequence shown here is derived from an EMBL/GenBank/DDBJ whole genome shotgun (WGS) entry which is preliminary data.</text>
</comment>
<keyword evidence="13" id="KW-1185">Reference proteome</keyword>
<dbReference type="SUPFAM" id="SSF57903">
    <property type="entry name" value="FYVE/PHD zinc finger"/>
    <property type="match status" value="1"/>
</dbReference>
<feature type="compositionally biased region" description="Basic and acidic residues" evidence="9">
    <location>
        <begin position="1443"/>
        <end position="1464"/>
    </location>
</feature>